<evidence type="ECO:0000259" key="3">
    <source>
        <dbReference type="Pfam" id="PF22725"/>
    </source>
</evidence>
<evidence type="ECO:0000259" key="2">
    <source>
        <dbReference type="Pfam" id="PF01408"/>
    </source>
</evidence>
<protein>
    <recommendedName>
        <fullName evidence="6">Gfo/Idh/MocA-like oxidoreductase N-terminal domain-containing protein</fullName>
    </recommendedName>
</protein>
<comment type="similarity">
    <text evidence="1">Belongs to the Gfo/Idh/MocA family.</text>
</comment>
<evidence type="ECO:0008006" key="6">
    <source>
        <dbReference type="Google" id="ProtNLM"/>
    </source>
</evidence>
<dbReference type="PANTHER" id="PTHR43377">
    <property type="entry name" value="BILIVERDIN REDUCTASE A"/>
    <property type="match status" value="1"/>
</dbReference>
<accession>K0RFF8</accession>
<sequence>RKIRRASEIYLNPKLETLSSLAKKYRANIYPSVDELLKSQDGHEMDGAIICTPHSTHFNIAVQLIQEGKRRFDESSQAGHRPMNILIEKPITTNVGQARELHRLILERSEAEKCASAGLIGGGVGCFQINHSANFRPQAKAAREIVESGKLGEIQHVSASFSSPLSWIFDDPAMVPWNEPDPKDSEMLGNGFAWGQQSHLVSWIYHVVGKDLEPDRVFCGMTHSEKTGADVSHSSTVLCKNGAVLSLSGTSLLPGNAHSDPPVGKRVEIKIYGSKGSLVYAGDDQDSSSGKLEWLRGEDEDENKIGAAEVLCPNLGFEFEELEQDGDGTRSLQAMIRSCLGEEYYAGADSLVGLRSVQIIDAMYRSHASGNCEYVR</sequence>
<dbReference type="Gene3D" id="3.40.50.720">
    <property type="entry name" value="NAD(P)-binding Rossmann-like Domain"/>
    <property type="match status" value="1"/>
</dbReference>
<dbReference type="Proteomes" id="UP000266841">
    <property type="component" value="Unassembled WGS sequence"/>
</dbReference>
<dbReference type="InterPro" id="IPR051450">
    <property type="entry name" value="Gfo/Idh/MocA_Oxidoreductases"/>
</dbReference>
<dbReference type="AlphaFoldDB" id="K0RFF8"/>
<dbReference type="InterPro" id="IPR055170">
    <property type="entry name" value="GFO_IDH_MocA-like_dom"/>
</dbReference>
<dbReference type="eggNOG" id="ENOG502RYP6">
    <property type="taxonomic scope" value="Eukaryota"/>
</dbReference>
<feature type="domain" description="Gfo/Idh/MocA-like oxidoreductase N-terminal" evidence="2">
    <location>
        <begin position="12"/>
        <end position="107"/>
    </location>
</feature>
<keyword evidence="5" id="KW-1185">Reference proteome</keyword>
<dbReference type="Pfam" id="PF01408">
    <property type="entry name" value="GFO_IDH_MocA"/>
    <property type="match status" value="1"/>
</dbReference>
<dbReference type="GO" id="GO:0000166">
    <property type="term" value="F:nucleotide binding"/>
    <property type="evidence" value="ECO:0007669"/>
    <property type="project" value="InterPro"/>
</dbReference>
<comment type="caution">
    <text evidence="4">The sequence shown here is derived from an EMBL/GenBank/DDBJ whole genome shotgun (WGS) entry which is preliminary data.</text>
</comment>
<dbReference type="InterPro" id="IPR000683">
    <property type="entry name" value="Gfo/Idh/MocA-like_OxRdtase_N"/>
</dbReference>
<dbReference type="Gene3D" id="3.30.360.10">
    <property type="entry name" value="Dihydrodipicolinate Reductase, domain 2"/>
    <property type="match status" value="1"/>
</dbReference>
<dbReference type="EMBL" id="AGNL01048626">
    <property type="protein sequence ID" value="EJK45287.1"/>
    <property type="molecule type" value="Genomic_DNA"/>
</dbReference>
<dbReference type="SUPFAM" id="SSF51735">
    <property type="entry name" value="NAD(P)-binding Rossmann-fold domains"/>
    <property type="match status" value="1"/>
</dbReference>
<dbReference type="OrthoDB" id="446809at2759"/>
<gene>
    <name evidence="4" type="ORF">THAOC_36102</name>
</gene>
<evidence type="ECO:0000313" key="5">
    <source>
        <dbReference type="Proteomes" id="UP000266841"/>
    </source>
</evidence>
<dbReference type="Pfam" id="PF22725">
    <property type="entry name" value="GFO_IDH_MocA_C3"/>
    <property type="match status" value="1"/>
</dbReference>
<name>K0RFF8_THAOC</name>
<reference evidence="4 5" key="1">
    <citation type="journal article" date="2012" name="Genome Biol.">
        <title>Genome and low-iron response of an oceanic diatom adapted to chronic iron limitation.</title>
        <authorList>
            <person name="Lommer M."/>
            <person name="Specht M."/>
            <person name="Roy A.S."/>
            <person name="Kraemer L."/>
            <person name="Andreson R."/>
            <person name="Gutowska M.A."/>
            <person name="Wolf J."/>
            <person name="Bergner S.V."/>
            <person name="Schilhabel M.B."/>
            <person name="Klostermeier U.C."/>
            <person name="Beiko R.G."/>
            <person name="Rosenstiel P."/>
            <person name="Hippler M."/>
            <person name="Laroche J."/>
        </authorList>
    </citation>
    <scope>NUCLEOTIDE SEQUENCE [LARGE SCALE GENOMIC DNA]</scope>
    <source>
        <strain evidence="4 5">CCMP1005</strain>
    </source>
</reference>
<proteinExistence type="inferred from homology"/>
<organism evidence="4 5">
    <name type="scientific">Thalassiosira oceanica</name>
    <name type="common">Marine diatom</name>
    <dbReference type="NCBI Taxonomy" id="159749"/>
    <lineage>
        <taxon>Eukaryota</taxon>
        <taxon>Sar</taxon>
        <taxon>Stramenopiles</taxon>
        <taxon>Ochrophyta</taxon>
        <taxon>Bacillariophyta</taxon>
        <taxon>Coscinodiscophyceae</taxon>
        <taxon>Thalassiosirophycidae</taxon>
        <taxon>Thalassiosirales</taxon>
        <taxon>Thalassiosiraceae</taxon>
        <taxon>Thalassiosira</taxon>
    </lineage>
</organism>
<feature type="non-terminal residue" evidence="4">
    <location>
        <position position="1"/>
    </location>
</feature>
<evidence type="ECO:0000256" key="1">
    <source>
        <dbReference type="ARBA" id="ARBA00010928"/>
    </source>
</evidence>
<dbReference type="OMA" id="CHMASPI"/>
<dbReference type="InterPro" id="IPR036291">
    <property type="entry name" value="NAD(P)-bd_dom_sf"/>
</dbReference>
<feature type="domain" description="GFO/IDH/MocA-like oxidoreductase" evidence="3">
    <location>
        <begin position="141"/>
        <end position="279"/>
    </location>
</feature>
<dbReference type="SUPFAM" id="SSF55347">
    <property type="entry name" value="Glyceraldehyde-3-phosphate dehydrogenase-like, C-terminal domain"/>
    <property type="match status" value="1"/>
</dbReference>
<evidence type="ECO:0000313" key="4">
    <source>
        <dbReference type="EMBL" id="EJK45287.1"/>
    </source>
</evidence>
<dbReference type="PANTHER" id="PTHR43377:SF1">
    <property type="entry name" value="BILIVERDIN REDUCTASE A"/>
    <property type="match status" value="1"/>
</dbReference>